<dbReference type="PANTHER" id="PTHR15600">
    <property type="entry name" value="SACSIN"/>
    <property type="match status" value="1"/>
</dbReference>
<dbReference type="InterPro" id="IPR052972">
    <property type="entry name" value="Sacsin_chaperone_reg"/>
</dbReference>
<evidence type="ECO:0000313" key="4">
    <source>
        <dbReference type="Proteomes" id="UP000541444"/>
    </source>
</evidence>
<keyword evidence="1" id="KW-0863">Zinc-finger</keyword>
<organism evidence="3 4">
    <name type="scientific">Kingdonia uniflora</name>
    <dbReference type="NCBI Taxonomy" id="39325"/>
    <lineage>
        <taxon>Eukaryota</taxon>
        <taxon>Viridiplantae</taxon>
        <taxon>Streptophyta</taxon>
        <taxon>Embryophyta</taxon>
        <taxon>Tracheophyta</taxon>
        <taxon>Spermatophyta</taxon>
        <taxon>Magnoliopsida</taxon>
        <taxon>Ranunculales</taxon>
        <taxon>Circaeasteraceae</taxon>
        <taxon>Kingdonia</taxon>
    </lineage>
</organism>
<dbReference type="InterPro" id="IPR036890">
    <property type="entry name" value="HATPase_C_sf"/>
</dbReference>
<dbReference type="SUPFAM" id="SSF57850">
    <property type="entry name" value="RING/U-box"/>
    <property type="match status" value="1"/>
</dbReference>
<dbReference type="Pfam" id="PF25794">
    <property type="entry name" value="SACS"/>
    <property type="match status" value="3"/>
</dbReference>
<dbReference type="InterPro" id="IPR058210">
    <property type="entry name" value="SACS/Nov_dom"/>
</dbReference>
<dbReference type="GO" id="GO:0030544">
    <property type="term" value="F:Hsp70 protein binding"/>
    <property type="evidence" value="ECO:0007669"/>
    <property type="project" value="TreeGrafter"/>
</dbReference>
<dbReference type="PANTHER" id="PTHR15600:SF42">
    <property type="entry name" value="SACSIN"/>
    <property type="match status" value="1"/>
</dbReference>
<dbReference type="OrthoDB" id="1262810at2759"/>
<dbReference type="Proteomes" id="UP000541444">
    <property type="component" value="Unassembled WGS sequence"/>
</dbReference>
<keyword evidence="1" id="KW-0479">Metal-binding</keyword>
<dbReference type="EMBL" id="JACGCM010001155">
    <property type="protein sequence ID" value="KAF6160832.1"/>
    <property type="molecule type" value="Genomic_DNA"/>
</dbReference>
<feature type="domain" description="RING-type" evidence="2">
    <location>
        <begin position="4675"/>
        <end position="4709"/>
    </location>
</feature>
<dbReference type="SUPFAM" id="SSF55874">
    <property type="entry name" value="ATPase domain of HSP90 chaperone/DNA topoisomerase II/histidine kinase"/>
    <property type="match status" value="2"/>
</dbReference>
<dbReference type="PROSITE" id="PS50089">
    <property type="entry name" value="ZF_RING_2"/>
    <property type="match status" value="1"/>
</dbReference>
<evidence type="ECO:0000259" key="2">
    <source>
        <dbReference type="PROSITE" id="PS50089"/>
    </source>
</evidence>
<reference evidence="3 4" key="1">
    <citation type="journal article" date="2020" name="IScience">
        <title>Genome Sequencing of the Endangered Kingdonia uniflora (Circaeasteraceae, Ranunculales) Reveals Potential Mechanisms of Evolutionary Specialization.</title>
        <authorList>
            <person name="Sun Y."/>
            <person name="Deng T."/>
            <person name="Zhang A."/>
            <person name="Moore M.J."/>
            <person name="Landis J.B."/>
            <person name="Lin N."/>
            <person name="Zhang H."/>
            <person name="Zhang X."/>
            <person name="Huang J."/>
            <person name="Zhang X."/>
            <person name="Sun H."/>
            <person name="Wang H."/>
        </authorList>
    </citation>
    <scope>NUCLEOTIDE SEQUENCE [LARGE SCALE GENOMIC DNA]</scope>
    <source>
        <strain evidence="3">TB1705</strain>
        <tissue evidence="3">Leaf</tissue>
    </source>
</reference>
<keyword evidence="4" id="KW-1185">Reference proteome</keyword>
<accession>A0A7J7N1E7</accession>
<dbReference type="InterPro" id="IPR001841">
    <property type="entry name" value="Znf_RING"/>
</dbReference>
<keyword evidence="1" id="KW-0862">Zinc</keyword>
<sequence length="4721" mass="530052">MESPSLLLEDFGQRVDLTRRIREVLVNYPEGTTVLKELIQNADDAGATRVCLCLDRRTHGVDSLLNGKLAEWQGTSLLAFNDAEFTEEDFVSISRIGGSKKHGQAWKTGRFGVGFNSVYHLTDLPSFVSGKYVVLFDPQGEYLPNVSASNPGKRIEYVNSSAISHFKDQFSPYCVFGCDMKTPFHGTLFRFPLRNSDQAATSKLSRQSYSEDDIFSMFTQLYEEGVFALLFLKNILSVQMYIWDDRESEPQKLYSCSVSSQDVDVVWHRQALLRMYKSAKSTANEMDSFSLKFLSESIVGSQLVKRIDRFFIVQAIAPESSRIGAFASTAAKEYDIQLLPWASVAACISDGSTEVDILRQGRAFCFLPLPIKTGLTIQVNGYFEISSNRRSIWYGADMDRGGKLRSDWNRLLLQDVISPAFTNLLLGVRQLVTPSENYYSLWPVGSFEEPWDLLVKQIYRNIGNSPVLYSALEGGKWVSLADGFLHDDEFVKSEELGEALLLLGMPIVRVPYPVINMIVKHSSSYQYRAVSPATVRNFLEERETLITLNRFFKLVLLEYCVQDLIDADVGKHANGLPLLPLATGEFGSFSEASRGVPYFICNELEYKLLQKIPHRLVDRNISPNIMSRLSAIANTLKANIMFLNVNYFLQVFPVLVPANWKGETKVVWDPESNPDHPEASWFVIFWQYLRDQCSTLTLFRDWPILPSTSGHLYRPSKDLKLIETEKLSNTMKNLLAKIGCKILNPNYGVEHSDLQQYVNDSNGTGVLDAIFDTLSSNDDLVKTFLHIGVDEKNELRQFLLDSKWYAGENMSTSHRKYCKRLPIYKVYGGGSAHATCFSDLESLQKYLPPFNAPDYLLTSDFINGSSIHEEDILIRYYGVERMGKTHFYKRQALSRIHELKPELRDELMLSILHDLPQLCMEDASLRETLKTLQFIPSFGGSLKCPQDLYDPRNEELYALLEDSDSFPCNPFQEADVLDMLRGLGLRTSVSPEAVIQSARQIELLGHKDQPKAYLRGRLLLSYLEVNASKWLVSSTISGKTVMNRALSRVATALKSHNLDADLEKFWTNLRMICWCPVLVASPYPSLPWPSVSSVVAPPKLVRLQMDIWLVSASMRILDGECSSTMLSQMLGWSSPPGGSVIAAQLLELGKNNEFVTNQMFRQELALAMPRIYSILTGMVGTDEMDIVKAVLEGCRWIWVGDGFTISDEVVLNGPLHLAPYIRVIPVDLAVFRELFLGLGVREFLKPADYANILGRMAIKKGNIPLDAQELRAAILIVQHLAEVNFQDPKVQVYLPDVSSILFPATSLVYNDAPWLLDSGEPDIAFGNTSTVTLSAKTNVQKFVHGNISNDVAEKLGVCSLRRTLVAESADSMNLSLSGAVEAFGQHEALTTRLKHIVDIYADGPGILFELVQNAEDAGASEVSFLLDKTQFGTSSVLSPEMADWQGPALYCFNNSVFSPQDLYAISRIGQDSKLEKPFAIGRFGLGFNCVYHFTDIPSFVSGENIVMFDPHACSLPGISPSHPGLRIKFAGRRILEQFPDQFSPFLYFGCDLQRSFPGTLFRFPLRTESVASRSRIKNEKYAPEDVLSLFSSFSQVVSEALLFLRNVKTISLFVKDGVSHEMQLFHRVQRHTRELETETSPLDSMLSFIHGNPQSGMDKDQFFNKLTKTAVNDLPWNCQKIVVIERDNSGDRAHFWMRSECLGGGRARMKSIALDNKSRNFIPWACVAAYLHTIDMKGIKDQNDSKVTEGEPNGGSLDIFKAFLDSRQDRRDFEGRAFCFLPLPISTGLPIHVNAYFELSSNRRDIWFGNDMAGGGKVRSDWNIYLLEDVAAPAYGYLLEKVALEIGPCDLLSSFWPTTTDIEPWASMVRKLYVSTVELGLQVLYTKARGGQWISTKQAIFPDYSFSKANELVEALSDAGLPLVIVSKQVVERFMEVCPSLHFLTPQLLRTLLIRRKRGYKNKNAVILTLEYCLSDIKSHTHYVNMHDVPLLPLASGVFTTFKKRGEGERVVITRGNEYGLLKDSVPHILIDPSIPEELHLKLQEIAQQGDSNVSLLTCHLLEEFFPRILPTEWQNCKKILWTPGHHGHPSLEWMGLLWCYLKSSCNDLSVFCKWPILPAGYNCLLQLVRNSYVIKDDGWSENMSSLLQKVGCLFMRQLDLPIDHPKLNDYVQDSSASGILNALMAVSGDVQFIEKLFVNALEGEMHELRSFILQTKWFSGNQMEVKHIEAIKQLPIFESYKSRKLVSLSNPTKLIKPEGIHDNLLDETFVRTETDKEKTILSSYLEVREPTKAEFYKDYILNRMTEFISQPEALFAILHDVKRLMEEDDCMKTILSQTPFVLAANGSWRHPSRLYDPRVPGLQKMLHREAFFPCEKFLDDETLETLVGLGLQRTLGLSGLLDSARSVNMLHDSEDSDALNFGRRLLGCLNVLGRHFSVEGELGHDGFVDYELDHEDIVLANNELQSCLDDVLRDEPDDTFWSELKAITWCPVYVNPPIKGLPWVTSKHEVAPPAIVRPKSQMWMVSSKMRILDDESCIVYLQRKLGWMDEPDISVLTTQLVELSKLYRQEPVSDAELQKQIPILYSKLKEYIGTNGFTSLKTALNGVSWVWIGDNFVLPESLAFDSPVKFHPYLYVVPSELSEFREFLLALGVKLTFDVSDYVRVLQHLLHDVRELSLSPEQLHFVHCVLEAVADCYVDMSPTEVSSSPLLIPDSSGSLISATDLVYNDAPWMEKSSLITSRYVHPSINNELANRLGVQSLRCLSLVHEETTKDFPCMDYSRISELLELYGNDQFLLFDLLELADSCKAKKLHLILDKREHPRQSLLQHNLGEYQGPALIAVLDGAALSQEEVSSLQLPPPWRLRGNTLKYGLGILSCFSLCDVAAVLSSGYFYMFDPLGKALATPSNNTPSAKMFSLTGTNLIERFRDQFNPMLIGQNMLWSSSESTVIRMPLSSECLKDGLECGFKRIKQHFDRFMKHGSSALLFLKSVSQVSLSTWEEESSYPCRDYSVCVDPSSAIMRNPFSEKKWRKFQFSRIFTSSSAAIKFHTIDMHIFQGETKVIDKWLVVLSLGSGQTRNMALDRRYLAYNLTPVAGVAGHISRDGQPVNAHSSSCILSPLPLSGDLNIPVTALGCFLVRHNRGRYLFQDPNNIASVEPHTDVTNRLIEAWNRELMSCVRDSYVELVLEMQKLRTEPSTSNITASSIREVSLLLQAYGDQIYIFWPKSKINSFSTNPNSSETFGADWKSFIKEVIRPFYIRLVDLPVWQLTSGNVVKVEEGMFVSQPGNGVSDQEQLPPSTVRSFIKEHYPVFSVPWELVNEIQVVGVTVREIKPKMVRDLLKASPKSTLLQSVETYIDVLEYSLSDIELHELSTNGGYSASNPNMPRSSSAQIPSNEGGDALDMMTSFGKALIDFSRGVVEDIGRSGGPILPNITSKGRNADLKFPSAVIELKGIYCPTATRNLAKLGVIELWVGTKEQQTLMLPLVAKFIHPKCLERSILSNTFSEETIHIFLKLQKFSPKLLANHMRLLFSEPWVKHVIYSNTSPWFSWENSMDSNDDVGPSPDWIRLFWKTLGDSPTDVSLFSDWPLIPAFLGRPVLCRVREQHLVFVPPPITDLTTVNDILLLSCTNISESESERSYLAAFEETKSKYPWLPSLLNQCNIPIYHTSFLECAASCDCLPTPGQSLGQVIISKLYFAKRAGYFTEPAFSVDVVRDELFNLFATDFTSNGSTYKSEELDLLRTLPIFKTVVGTYTRLLGQDHCIISGDSFFQPLNDHCLSRSTNSGANQLFRSLGIPELNNKEILVRFALPGFEGKSQNEQENILVYLYMNWGDLQVDSSVLSALKESRFVRNANELSLELFKPQSLLDPSDTLLKSVFNDERNKFPGERFNTDGWLRILRKLGLRTSSEADLILECARKVEFLGSECMKVMDDPDDFEKDLSNSQNIISTEIWHLGVSVVQAIFANFANLYSNNFCNLLSKIAFIPSEKGFPNINGKKGGKRVLCSYNEAILLKDWPLAWSTAPILASQNVVPPEYSWAAFNLRSPPAFSTVLKHLQTVGRNGGEDTLAHWPVSAGMLSVEEASCEILKYLDKIWGALSTSGKFLYLLLLDNYAYLSMLQRMSFLPVANGTRLVTAKYLFVRLTVNLSPFAFELPTVYLPFVRILKDLGLQDVFSISCAKDLLVNLQKECGYQRLNPNELRAVMEILNFVYDAVTQANGADKSNWVLDAIVPDDGCRLVVARSCVYIDSGGSRCIGSIDTSRIRFAHPDLPERLCTALGIKKLSDVVVEELDSEEQLQTLDKIGSVSLVEVKMKLSSKSFHAAVYALANSITNSMPFFSVHTLEQVQISLVSVAETLQFVRCLHTRFMLLPKSLDITRASKGSVIPEWENEPRHRTLYFVNQSQPCAIIAEPPLYVSVLDVLAVVVSQVLGSPISLPIGSLLSGPEGSEKGIFGALKLGSYRSETGNRDGLAGKELLPHDALQVQFHPLRPFYRGEIVAWKTGNDGDKLKYGRVPGDVRPSAGQALYRFMVETAPGDAEFLVSSQVFSFRNISTANASSLSTFPNEGKTEMGNRKLVQVLESAGSVKSSSSKTQPSKELQYGRVSTAELVQAVHDMLSAAGINMDVEKQSFLQTTLTLQEQLGESQAALLLEQEKADIAGKEADTAKAAWLCRICLNTEVDITIVPCGHVLCQKCSSSVSKCPFCRRQVAKAVKLFRP</sequence>
<dbReference type="Gene3D" id="3.30.565.10">
    <property type="entry name" value="Histidine kinase-like ATPase, C-terminal domain"/>
    <property type="match status" value="1"/>
</dbReference>
<proteinExistence type="predicted"/>
<dbReference type="GO" id="GO:0008270">
    <property type="term" value="F:zinc ion binding"/>
    <property type="evidence" value="ECO:0007669"/>
    <property type="project" value="UniProtKB-KW"/>
</dbReference>
<evidence type="ECO:0000313" key="3">
    <source>
        <dbReference type="EMBL" id="KAF6160832.1"/>
    </source>
</evidence>
<evidence type="ECO:0000256" key="1">
    <source>
        <dbReference type="PROSITE-ProRule" id="PRU00175"/>
    </source>
</evidence>
<dbReference type="NCBIfam" id="NF047352">
    <property type="entry name" value="P_loop_sacsin"/>
    <property type="match status" value="2"/>
</dbReference>
<protein>
    <recommendedName>
        <fullName evidence="2">RING-type domain-containing protein</fullName>
    </recommendedName>
</protein>
<dbReference type="Gene3D" id="3.30.40.10">
    <property type="entry name" value="Zinc/RING finger domain, C3HC4 (zinc finger)"/>
    <property type="match status" value="1"/>
</dbReference>
<dbReference type="SMART" id="SM00184">
    <property type="entry name" value="RING"/>
    <property type="match status" value="1"/>
</dbReference>
<dbReference type="Pfam" id="PF13920">
    <property type="entry name" value="zf-C3HC4_3"/>
    <property type="match status" value="1"/>
</dbReference>
<name>A0A7J7N1E7_9MAGN</name>
<gene>
    <name evidence="3" type="ORF">GIB67_036033</name>
</gene>
<comment type="caution">
    <text evidence="3">The sequence shown here is derived from an EMBL/GenBank/DDBJ whole genome shotgun (WGS) entry which is preliminary data.</text>
</comment>
<dbReference type="InterPro" id="IPR013083">
    <property type="entry name" value="Znf_RING/FYVE/PHD"/>
</dbReference>